<keyword evidence="2" id="KW-0812">Transmembrane</keyword>
<dbReference type="PRINTS" id="PR00834">
    <property type="entry name" value="PROTEASES2C"/>
</dbReference>
<dbReference type="InterPro" id="IPR043504">
    <property type="entry name" value="Peptidase_S1_PA_chymotrypsin"/>
</dbReference>
<dbReference type="PANTHER" id="PTHR43019">
    <property type="entry name" value="SERINE ENDOPROTEASE DEGS"/>
    <property type="match status" value="1"/>
</dbReference>
<feature type="compositionally biased region" description="Low complexity" evidence="1">
    <location>
        <begin position="1"/>
        <end position="11"/>
    </location>
</feature>
<organism evidence="3 4">
    <name type="scientific">Belnapia arida</name>
    <dbReference type="NCBI Taxonomy" id="2804533"/>
    <lineage>
        <taxon>Bacteria</taxon>
        <taxon>Pseudomonadati</taxon>
        <taxon>Pseudomonadota</taxon>
        <taxon>Alphaproteobacteria</taxon>
        <taxon>Acetobacterales</taxon>
        <taxon>Roseomonadaceae</taxon>
        <taxon>Belnapia</taxon>
    </lineage>
</organism>
<feature type="transmembrane region" description="Helical" evidence="2">
    <location>
        <begin position="46"/>
        <end position="64"/>
    </location>
</feature>
<comment type="caution">
    <text evidence="3">The sequence shown here is derived from an EMBL/GenBank/DDBJ whole genome shotgun (WGS) entry which is preliminary data.</text>
</comment>
<dbReference type="Gene3D" id="2.40.10.10">
    <property type="entry name" value="Trypsin-like serine proteases"/>
    <property type="match status" value="2"/>
</dbReference>
<keyword evidence="4" id="KW-1185">Reference proteome</keyword>
<accession>A0ABS1U274</accession>
<reference evidence="3 4" key="1">
    <citation type="submission" date="2021-01" db="EMBL/GenBank/DDBJ databases">
        <title>Belnapia mucosa sp. nov. and Belnapia arida sp. nov., isolated from the Tabernas Desert (Almeria, Spain).</title>
        <authorList>
            <person name="Molina-Menor E."/>
            <person name="Vidal-Verdu A."/>
            <person name="Calonge A."/>
            <person name="Satari L."/>
            <person name="Pereto J."/>
            <person name="Porcar M."/>
        </authorList>
    </citation>
    <scope>NUCLEOTIDE SEQUENCE [LARGE SCALE GENOMIC DNA]</scope>
    <source>
        <strain evidence="3 4">T18</strain>
    </source>
</reference>
<evidence type="ECO:0000256" key="1">
    <source>
        <dbReference type="SAM" id="MobiDB-lite"/>
    </source>
</evidence>
<feature type="region of interest" description="Disordered" evidence="1">
    <location>
        <begin position="66"/>
        <end position="126"/>
    </location>
</feature>
<protein>
    <submittedName>
        <fullName evidence="3">Trypsin-like peptidase domain-containing protein</fullName>
    </submittedName>
</protein>
<feature type="compositionally biased region" description="Low complexity" evidence="1">
    <location>
        <begin position="89"/>
        <end position="103"/>
    </location>
</feature>
<keyword evidence="2" id="KW-1133">Transmembrane helix</keyword>
<evidence type="ECO:0000313" key="3">
    <source>
        <dbReference type="EMBL" id="MBL6078762.1"/>
    </source>
</evidence>
<proteinExistence type="predicted"/>
<dbReference type="Proteomes" id="UP000660885">
    <property type="component" value="Unassembled WGS sequence"/>
</dbReference>
<dbReference type="Pfam" id="PF13365">
    <property type="entry name" value="Trypsin_2"/>
    <property type="match status" value="1"/>
</dbReference>
<evidence type="ECO:0000256" key="2">
    <source>
        <dbReference type="SAM" id="Phobius"/>
    </source>
</evidence>
<feature type="compositionally biased region" description="Pro residues" evidence="1">
    <location>
        <begin position="104"/>
        <end position="113"/>
    </location>
</feature>
<name>A0ABS1U274_9PROT</name>
<dbReference type="PANTHER" id="PTHR43019:SF23">
    <property type="entry name" value="PROTEASE DO-LIKE 5, CHLOROPLASTIC"/>
    <property type="match status" value="1"/>
</dbReference>
<dbReference type="InterPro" id="IPR009003">
    <property type="entry name" value="Peptidase_S1_PA"/>
</dbReference>
<gene>
    <name evidence="3" type="ORF">JMJ56_12145</name>
</gene>
<dbReference type="EMBL" id="JAETWB010000004">
    <property type="protein sequence ID" value="MBL6078762.1"/>
    <property type="molecule type" value="Genomic_DNA"/>
</dbReference>
<keyword evidence="2" id="KW-0472">Membrane</keyword>
<sequence length="335" mass="34038">MTISSSATGGRSPSGGRGCSERDRGADVVMLTRPTGQRQARAMRKLVLPVAICLIATGLGPAWSQGKPPPLGVNPAPAEPGGKPPPLGASPVPSGPAVAAVPGGKPPPLPPGSGPFGASPGGPRAVSSGTGFVVAPSRILTNYHVARQCSEMRVRTSTGAELTARVGATDEQRDLALLTVQGGDPGPVLSFRSGPELRRGEGVVTYGFPLAGLLSSGPTLTTGEISALAGLRDNQTQFQISAPVQPGNSGGPLLDLGGNVVGVVVSKLNAQRIAQSTGDIPQNVNFAVKGNEVVDFLRRNSIQPRLAPTTGSALRNAAEVGEVAHPSTVFLRCMR</sequence>
<dbReference type="InterPro" id="IPR001940">
    <property type="entry name" value="Peptidase_S1C"/>
</dbReference>
<dbReference type="SUPFAM" id="SSF50494">
    <property type="entry name" value="Trypsin-like serine proteases"/>
    <property type="match status" value="1"/>
</dbReference>
<feature type="region of interest" description="Disordered" evidence="1">
    <location>
        <begin position="1"/>
        <end position="26"/>
    </location>
</feature>
<evidence type="ECO:0000313" key="4">
    <source>
        <dbReference type="Proteomes" id="UP000660885"/>
    </source>
</evidence>